<dbReference type="EMBL" id="MU839845">
    <property type="protein sequence ID" value="KAK1750670.1"/>
    <property type="molecule type" value="Genomic_DNA"/>
</dbReference>
<proteinExistence type="predicted"/>
<sequence>MASAASSQVTIPREYFDTLVRRARFNSESFENSGFAPTVVTIPQNEYAGLCTAAKKYENLRRSLMLGGIESETIEVLSQDRGDVAGASAAEPDPAYTETAETIQTTEDGGVSLHTYTPQPSATPFYPQHQSKPATGGNGGGYHGVQSHEPAGWAEDDVEADDDTSCAGDLAVNGVVGATYAKPQTQRSQAQYERQCARTVQLSNLAEGTTHADIINAVRGGMLLEVFVRSNERSASVSFLHSSSAKAFLEHVRKHDLYIRNKRIEVKWHDRQFVLPGHVASKISQGASRNLIIRRYDGRHTDESIREDLEHIHNLVVVKTEFTGGNCHVSLNSVYTAIFARMCMMSRSKYKGTKIDWDVDECAQPYAMPSPRARKVAIPNRKAATAISNRFQLLNLEDDEEDEGPPAFCAETVGIAA</sequence>
<dbReference type="AlphaFoldDB" id="A0AAJ0B3S1"/>
<comment type="caution">
    <text evidence="2">The sequence shown here is derived from an EMBL/GenBank/DDBJ whole genome shotgun (WGS) entry which is preliminary data.</text>
</comment>
<feature type="region of interest" description="Disordered" evidence="1">
    <location>
        <begin position="119"/>
        <end position="149"/>
    </location>
</feature>
<dbReference type="InterPro" id="IPR035979">
    <property type="entry name" value="RBD_domain_sf"/>
</dbReference>
<dbReference type="CDD" id="cd12261">
    <property type="entry name" value="RRM1_3_MRN1"/>
    <property type="match status" value="1"/>
</dbReference>
<evidence type="ECO:0008006" key="4">
    <source>
        <dbReference type="Google" id="ProtNLM"/>
    </source>
</evidence>
<evidence type="ECO:0000256" key="1">
    <source>
        <dbReference type="SAM" id="MobiDB-lite"/>
    </source>
</evidence>
<dbReference type="InterPro" id="IPR012677">
    <property type="entry name" value="Nucleotide-bd_a/b_plait_sf"/>
</dbReference>
<dbReference type="Gene3D" id="3.30.70.330">
    <property type="match status" value="1"/>
</dbReference>
<reference evidence="2" key="1">
    <citation type="submission" date="2023-06" db="EMBL/GenBank/DDBJ databases">
        <title>Genome-scale phylogeny and comparative genomics of the fungal order Sordariales.</title>
        <authorList>
            <consortium name="Lawrence Berkeley National Laboratory"/>
            <person name="Hensen N."/>
            <person name="Bonometti L."/>
            <person name="Westerberg I."/>
            <person name="Brannstrom I.O."/>
            <person name="Guillou S."/>
            <person name="Cros-Aarteil S."/>
            <person name="Calhoun S."/>
            <person name="Haridas S."/>
            <person name="Kuo A."/>
            <person name="Mondo S."/>
            <person name="Pangilinan J."/>
            <person name="Riley R."/>
            <person name="Labutti K."/>
            <person name="Andreopoulos B."/>
            <person name="Lipzen A."/>
            <person name="Chen C."/>
            <person name="Yanf M."/>
            <person name="Daum C."/>
            <person name="Ng V."/>
            <person name="Clum A."/>
            <person name="Steindorff A."/>
            <person name="Ohm R."/>
            <person name="Martin F."/>
            <person name="Silar P."/>
            <person name="Natvig D."/>
            <person name="Lalanne C."/>
            <person name="Gautier V."/>
            <person name="Ament-Velasquez S.L."/>
            <person name="Kruys A."/>
            <person name="Hutchinson M.I."/>
            <person name="Powell A.J."/>
            <person name="Barry K."/>
            <person name="Miller A.N."/>
            <person name="Grigoriev I.V."/>
            <person name="Debuchy R."/>
            <person name="Gladieux P."/>
            <person name="Thoren M.H."/>
            <person name="Johannesson H."/>
        </authorList>
    </citation>
    <scope>NUCLEOTIDE SEQUENCE</scope>
    <source>
        <strain evidence="2">PSN4</strain>
    </source>
</reference>
<keyword evidence="3" id="KW-1185">Reference proteome</keyword>
<accession>A0AAJ0B3S1</accession>
<evidence type="ECO:0000313" key="2">
    <source>
        <dbReference type="EMBL" id="KAK1750670.1"/>
    </source>
</evidence>
<gene>
    <name evidence="2" type="ORF">QBC47DRAFT_393206</name>
</gene>
<dbReference type="Proteomes" id="UP001239445">
    <property type="component" value="Unassembled WGS sequence"/>
</dbReference>
<dbReference type="SUPFAM" id="SSF54928">
    <property type="entry name" value="RNA-binding domain, RBD"/>
    <property type="match status" value="1"/>
</dbReference>
<feature type="compositionally biased region" description="Polar residues" evidence="1">
    <location>
        <begin position="119"/>
        <end position="133"/>
    </location>
</feature>
<evidence type="ECO:0000313" key="3">
    <source>
        <dbReference type="Proteomes" id="UP001239445"/>
    </source>
</evidence>
<dbReference type="GO" id="GO:0003676">
    <property type="term" value="F:nucleic acid binding"/>
    <property type="evidence" value="ECO:0007669"/>
    <property type="project" value="InterPro"/>
</dbReference>
<name>A0AAJ0B3S1_9PEZI</name>
<organism evidence="2 3">
    <name type="scientific">Echria macrotheca</name>
    <dbReference type="NCBI Taxonomy" id="438768"/>
    <lineage>
        <taxon>Eukaryota</taxon>
        <taxon>Fungi</taxon>
        <taxon>Dikarya</taxon>
        <taxon>Ascomycota</taxon>
        <taxon>Pezizomycotina</taxon>
        <taxon>Sordariomycetes</taxon>
        <taxon>Sordariomycetidae</taxon>
        <taxon>Sordariales</taxon>
        <taxon>Schizotheciaceae</taxon>
        <taxon>Echria</taxon>
    </lineage>
</organism>
<protein>
    <recommendedName>
        <fullName evidence="4">Negative regulator of differentiation 1</fullName>
    </recommendedName>
</protein>